<keyword evidence="3" id="KW-1185">Reference proteome</keyword>
<evidence type="ECO:0000313" key="2">
    <source>
        <dbReference type="EMBL" id="CAE1304682.1"/>
    </source>
</evidence>
<evidence type="ECO:0000256" key="1">
    <source>
        <dbReference type="SAM" id="MobiDB-lite"/>
    </source>
</evidence>
<accession>A0A812DNK0</accession>
<dbReference type="AlphaFoldDB" id="A0A812DNK0"/>
<feature type="region of interest" description="Disordered" evidence="1">
    <location>
        <begin position="373"/>
        <end position="411"/>
    </location>
</feature>
<dbReference type="Proteomes" id="UP000597762">
    <property type="component" value="Unassembled WGS sequence"/>
</dbReference>
<name>A0A812DNK0_ACAPH</name>
<feature type="region of interest" description="Disordered" evidence="1">
    <location>
        <begin position="47"/>
        <end position="69"/>
    </location>
</feature>
<proteinExistence type="predicted"/>
<dbReference type="EMBL" id="CAHIKZ030003855">
    <property type="protein sequence ID" value="CAE1304682.1"/>
    <property type="molecule type" value="Genomic_DNA"/>
</dbReference>
<evidence type="ECO:0000313" key="3">
    <source>
        <dbReference type="Proteomes" id="UP000597762"/>
    </source>
</evidence>
<reference evidence="2" key="1">
    <citation type="submission" date="2021-01" db="EMBL/GenBank/DDBJ databases">
        <authorList>
            <person name="Li R."/>
            <person name="Bekaert M."/>
        </authorList>
    </citation>
    <scope>NUCLEOTIDE SEQUENCE</scope>
    <source>
        <strain evidence="2">Farmed</strain>
    </source>
</reference>
<gene>
    <name evidence="2" type="ORF">SPHA_57233</name>
</gene>
<feature type="region of interest" description="Disordered" evidence="1">
    <location>
        <begin position="254"/>
        <end position="324"/>
    </location>
</feature>
<feature type="compositionally biased region" description="Basic residues" evidence="1">
    <location>
        <begin position="282"/>
        <end position="315"/>
    </location>
</feature>
<comment type="caution">
    <text evidence="2">The sequence shown here is derived from an EMBL/GenBank/DDBJ whole genome shotgun (WGS) entry which is preliminary data.</text>
</comment>
<protein>
    <submittedName>
        <fullName evidence="2">Uncharacterized protein</fullName>
    </submittedName>
</protein>
<sequence length="411" mass="43885">MTTDAAVLQSCLDPARLGSGRQARQASDRDPRVSEALGEAVEMLAGEHRRRRGDRHLLARQRGDGGGPQRDLGLAIADIADHQPVHRPSGGRVAAHRLDRGALVGRFREGKARREALIGGGFGVKHRRGAVATRLGKLGQPARGFGDGGIDAGTPLLPALAVQRVERDRIVLRAIAPQAVGVSYGHQPHRVARIGQLDRVAARGRIVPRQPFQPRDGADTMILMDYGVADANLGGLQQRGLDMRHDAVGSVGTAADQVRSGDGEQALRPKAAIGGRGERQQRPRRSLAHHRPVGGRGRFGRQRLSTRRVRKRRSRSLPIRTTRSPASIAALPSLARPRIGAACSTKRGGGSPARSIVTTRRAAISALHAVSSITSRAARRAPRRAASPLSSNRRRRRSSAAGGKTIVASGR</sequence>
<organism evidence="2 3">
    <name type="scientific">Acanthosepion pharaonis</name>
    <name type="common">Pharaoh cuttlefish</name>
    <name type="synonym">Sepia pharaonis</name>
    <dbReference type="NCBI Taxonomy" id="158019"/>
    <lineage>
        <taxon>Eukaryota</taxon>
        <taxon>Metazoa</taxon>
        <taxon>Spiralia</taxon>
        <taxon>Lophotrochozoa</taxon>
        <taxon>Mollusca</taxon>
        <taxon>Cephalopoda</taxon>
        <taxon>Coleoidea</taxon>
        <taxon>Decapodiformes</taxon>
        <taxon>Sepiida</taxon>
        <taxon>Sepiina</taxon>
        <taxon>Sepiidae</taxon>
        <taxon>Acanthosepion</taxon>
    </lineage>
</organism>